<name>A0A7G6U2H1_9BRAD</name>
<sequence length="48" mass="4828">MAGNNIVDMGAFGGFATVTATSGLQGLSTLSTGTHSFPPGYRHDQAAD</sequence>
<evidence type="ECO:0000313" key="3">
    <source>
        <dbReference type="Proteomes" id="UP000515291"/>
    </source>
</evidence>
<accession>A0A7G6U2H1</accession>
<organism evidence="2 3">
    <name type="scientific">Tardiphaga robiniae</name>
    <dbReference type="NCBI Taxonomy" id="943830"/>
    <lineage>
        <taxon>Bacteria</taxon>
        <taxon>Pseudomonadati</taxon>
        <taxon>Pseudomonadota</taxon>
        <taxon>Alphaproteobacteria</taxon>
        <taxon>Hyphomicrobiales</taxon>
        <taxon>Nitrobacteraceae</taxon>
        <taxon>Tardiphaga</taxon>
    </lineage>
</organism>
<evidence type="ECO:0000313" key="2">
    <source>
        <dbReference type="EMBL" id="QND73203.1"/>
    </source>
</evidence>
<dbReference type="EMBL" id="CP050292">
    <property type="protein sequence ID" value="QND73203.1"/>
    <property type="molecule type" value="Genomic_DNA"/>
</dbReference>
<gene>
    <name evidence="2" type="ORF">HB776_19835</name>
</gene>
<dbReference type="AlphaFoldDB" id="A0A7G6U2H1"/>
<feature type="region of interest" description="Disordered" evidence="1">
    <location>
        <begin position="28"/>
        <end position="48"/>
    </location>
</feature>
<evidence type="ECO:0000256" key="1">
    <source>
        <dbReference type="SAM" id="MobiDB-lite"/>
    </source>
</evidence>
<reference evidence="3" key="1">
    <citation type="journal article" date="2020" name="Mol. Plant Microbe">
        <title>Rhizobial microsymbionts of the narrowly endemic Oxytropis species growing in Kamchatka are characterized by significant genetic diversity and possess a set of genes that are associated with T3SS and T6SS secretion systems and can affect the development of symbiosis.</title>
        <authorList>
            <person name="Safronova V."/>
            <person name="Guro P."/>
            <person name="Sazanova A."/>
            <person name="Kuznetsova I."/>
            <person name="Belimov A."/>
            <person name="Yakubov V."/>
            <person name="Chirak E."/>
            <person name="Afonin A."/>
            <person name="Gogolev Y."/>
            <person name="Andronov E."/>
            <person name="Tikhonovich I."/>
        </authorList>
    </citation>
    <scope>NUCLEOTIDE SEQUENCE [LARGE SCALE GENOMIC DNA]</scope>
    <source>
        <strain evidence="3">581</strain>
    </source>
</reference>
<dbReference type="Proteomes" id="UP000515291">
    <property type="component" value="Chromosome"/>
</dbReference>
<protein>
    <submittedName>
        <fullName evidence="2">Uncharacterized protein</fullName>
    </submittedName>
</protein>
<dbReference type="KEGG" id="trb:HB776_19835"/>
<dbReference type="RefSeq" id="WP_184512019.1">
    <property type="nucleotide sequence ID" value="NZ_CP050292.1"/>
</dbReference>
<proteinExistence type="predicted"/>